<evidence type="ECO:0000256" key="6">
    <source>
        <dbReference type="ARBA" id="ARBA00023015"/>
    </source>
</evidence>
<dbReference type="PROSITE" id="PS00717">
    <property type="entry name" value="SIGMA54_1"/>
    <property type="match status" value="1"/>
</dbReference>
<keyword evidence="3 10" id="KW-0240">DNA-directed RNA polymerase</keyword>
<dbReference type="Pfam" id="PF00309">
    <property type="entry name" value="Sigma54_AID"/>
    <property type="match status" value="1"/>
</dbReference>
<dbReference type="PIRSF" id="PIRSF000774">
    <property type="entry name" value="RpoN"/>
    <property type="match status" value="1"/>
</dbReference>
<evidence type="ECO:0000256" key="3">
    <source>
        <dbReference type="ARBA" id="ARBA00022478"/>
    </source>
</evidence>
<dbReference type="GO" id="GO:0016779">
    <property type="term" value="F:nucleotidyltransferase activity"/>
    <property type="evidence" value="ECO:0007669"/>
    <property type="project" value="UniProtKB-KW"/>
</dbReference>
<gene>
    <name evidence="14" type="ORF">SAMN02745752_00243</name>
</gene>
<dbReference type="InterPro" id="IPR038709">
    <property type="entry name" value="RpoN_core-bd_sf"/>
</dbReference>
<evidence type="ECO:0000256" key="7">
    <source>
        <dbReference type="ARBA" id="ARBA00023082"/>
    </source>
</evidence>
<dbReference type="FunFam" id="1.10.10.60:FF:000045">
    <property type="entry name" value="RNA polymerase sigma-54 factor"/>
    <property type="match status" value="1"/>
</dbReference>
<dbReference type="InterPro" id="IPR007634">
    <property type="entry name" value="RNA_pol_sigma_54_DNA-bd"/>
</dbReference>
<evidence type="ECO:0000256" key="8">
    <source>
        <dbReference type="ARBA" id="ARBA00023125"/>
    </source>
</evidence>
<evidence type="ECO:0000256" key="11">
    <source>
        <dbReference type="SAM" id="MobiDB-lite"/>
    </source>
</evidence>
<protein>
    <recommendedName>
        <fullName evidence="2 10">RNA polymerase sigma-54 factor</fullName>
    </recommendedName>
</protein>
<proteinExistence type="inferred from homology"/>
<dbReference type="Pfam" id="PF04552">
    <property type="entry name" value="Sigma54_DBD"/>
    <property type="match status" value="1"/>
</dbReference>
<dbReference type="GO" id="GO:0001216">
    <property type="term" value="F:DNA-binding transcription activator activity"/>
    <property type="evidence" value="ECO:0007669"/>
    <property type="project" value="InterPro"/>
</dbReference>
<keyword evidence="6 10" id="KW-0805">Transcription regulation</keyword>
<dbReference type="NCBIfam" id="NF004595">
    <property type="entry name" value="PRK05932.1-2"/>
    <property type="match status" value="1"/>
</dbReference>
<dbReference type="GO" id="GO:0003677">
    <property type="term" value="F:DNA binding"/>
    <property type="evidence" value="ECO:0007669"/>
    <property type="project" value="UniProtKB-KW"/>
</dbReference>
<dbReference type="Proteomes" id="UP000182350">
    <property type="component" value="Unassembled WGS sequence"/>
</dbReference>
<dbReference type="InterPro" id="IPR000394">
    <property type="entry name" value="RNA_pol_sigma_54"/>
</dbReference>
<dbReference type="Gene3D" id="1.10.10.60">
    <property type="entry name" value="Homeodomain-like"/>
    <property type="match status" value="1"/>
</dbReference>
<feature type="region of interest" description="Disordered" evidence="11">
    <location>
        <begin position="50"/>
        <end position="93"/>
    </location>
</feature>
<keyword evidence="7 10" id="KW-0731">Sigma factor</keyword>
<dbReference type="AlphaFoldDB" id="A0A1K1TNH5"/>
<dbReference type="STRING" id="1122209.SAMN02745752_00243"/>
<name>A0A1K1TNH5_9GAMM</name>
<evidence type="ECO:0000313" key="15">
    <source>
        <dbReference type="Proteomes" id="UP000182350"/>
    </source>
</evidence>
<evidence type="ECO:0000256" key="10">
    <source>
        <dbReference type="PIRNR" id="PIRNR000774"/>
    </source>
</evidence>
<dbReference type="PROSITE" id="PS50044">
    <property type="entry name" value="SIGMA54_3"/>
    <property type="match status" value="1"/>
</dbReference>
<dbReference type="GO" id="GO:0000428">
    <property type="term" value="C:DNA-directed RNA polymerase complex"/>
    <property type="evidence" value="ECO:0007669"/>
    <property type="project" value="UniProtKB-KW"/>
</dbReference>
<feature type="domain" description="RNA polymerase sigma factor 54 DNA-binding" evidence="12">
    <location>
        <begin position="339"/>
        <end position="497"/>
    </location>
</feature>
<organism evidence="14 15">
    <name type="scientific">Marinospirillum alkaliphilum DSM 21637</name>
    <dbReference type="NCBI Taxonomy" id="1122209"/>
    <lineage>
        <taxon>Bacteria</taxon>
        <taxon>Pseudomonadati</taxon>
        <taxon>Pseudomonadota</taxon>
        <taxon>Gammaproteobacteria</taxon>
        <taxon>Oceanospirillales</taxon>
        <taxon>Oceanospirillaceae</taxon>
        <taxon>Marinospirillum</taxon>
    </lineage>
</organism>
<evidence type="ECO:0000256" key="1">
    <source>
        <dbReference type="ARBA" id="ARBA00008798"/>
    </source>
</evidence>
<dbReference type="PANTHER" id="PTHR32248:SF4">
    <property type="entry name" value="RNA POLYMERASE SIGMA-54 FACTOR"/>
    <property type="match status" value="1"/>
</dbReference>
<keyword evidence="9 10" id="KW-0804">Transcription</keyword>
<dbReference type="Pfam" id="PF04963">
    <property type="entry name" value="Sigma54_CBD"/>
    <property type="match status" value="1"/>
</dbReference>
<dbReference type="NCBIfam" id="TIGR02395">
    <property type="entry name" value="rpoN_sigma"/>
    <property type="match status" value="1"/>
</dbReference>
<keyword evidence="15" id="KW-1185">Reference proteome</keyword>
<evidence type="ECO:0000256" key="9">
    <source>
        <dbReference type="ARBA" id="ARBA00023163"/>
    </source>
</evidence>
<evidence type="ECO:0000256" key="5">
    <source>
        <dbReference type="ARBA" id="ARBA00022695"/>
    </source>
</evidence>
<dbReference type="NCBIfam" id="NF009118">
    <property type="entry name" value="PRK12469.1"/>
    <property type="match status" value="1"/>
</dbReference>
<evidence type="ECO:0000256" key="2">
    <source>
        <dbReference type="ARBA" id="ARBA00019942"/>
    </source>
</evidence>
<dbReference type="PRINTS" id="PR00045">
    <property type="entry name" value="SIGMA54FCT"/>
</dbReference>
<evidence type="ECO:0000259" key="12">
    <source>
        <dbReference type="Pfam" id="PF04552"/>
    </source>
</evidence>
<dbReference type="InterPro" id="IPR007046">
    <property type="entry name" value="RNA_pol_sigma_54_core-bd"/>
</dbReference>
<dbReference type="Gene3D" id="1.10.10.1330">
    <property type="entry name" value="RNA polymerase sigma-54 factor, core-binding domain"/>
    <property type="match status" value="1"/>
</dbReference>
<comment type="function">
    <text evidence="10">Sigma factors are initiation factors that promote the attachment of RNA polymerase to specific initiation sites and are then released.</text>
</comment>
<keyword evidence="8 10" id="KW-0238">DNA-binding</keyword>
<evidence type="ECO:0000256" key="4">
    <source>
        <dbReference type="ARBA" id="ARBA00022679"/>
    </source>
</evidence>
<sequence>MSMKPSLGLNLSQNLVITPQLQQAIYLLQLSTLDLQQEIQQALESNPLLELEENEDYPPAPQADPFDTSTREAQKAEALQDSAPTEMKEWDEDHLPSELPVDTAWDDVFSHDYSPPSGSGEDMGDQFERDTAGTSLADHLLWQLNLNLHNEHDRLIGETLIDSISPEGYLTEDPEVICEALRSQDPMFSDLETDEVIAVLKLVQRFDPPGIGARDLRECLLLQLEQLPADTPRLACARKLVDQYLEVLASRDYRFLLRRLKLNSEDELHEIITLIQQLNPRPGSSIESEASSYIVPDLLVSRTRHGWRVELNPETLPKLRVQPHYADLIRRADSSDTNQYLKDHYREAQWLIKSLQSRSETLLKVGSKIVEVQQDFLEKGEEYMKPMVLADIATAIEMHESTVSRATTQKYIHTPRGIFELKYFFSSHVSTAEGGEASSTAIRAMLKKLISAEPPRKPLSDSKLADLLADSGIQIARRTVAKYREAMNIPPSSERKRLR</sequence>
<evidence type="ECO:0000313" key="14">
    <source>
        <dbReference type="EMBL" id="SFX02086.1"/>
    </source>
</evidence>
<keyword evidence="5 10" id="KW-0548">Nucleotidyltransferase</keyword>
<dbReference type="RefSeq" id="WP_342715626.1">
    <property type="nucleotide sequence ID" value="NZ_FPJW01000001.1"/>
</dbReference>
<dbReference type="GO" id="GO:0006352">
    <property type="term" value="P:DNA-templated transcription initiation"/>
    <property type="evidence" value="ECO:0007669"/>
    <property type="project" value="InterPro"/>
</dbReference>
<comment type="similarity">
    <text evidence="1 10">Belongs to the sigma-54 factor family.</text>
</comment>
<accession>A0A1K1TNH5</accession>
<keyword evidence="4 10" id="KW-0808">Transferase</keyword>
<dbReference type="EMBL" id="FPJW01000001">
    <property type="protein sequence ID" value="SFX02086.1"/>
    <property type="molecule type" value="Genomic_DNA"/>
</dbReference>
<feature type="domain" description="RNA polymerase sigma factor 54 core-binding" evidence="13">
    <location>
        <begin position="131"/>
        <end position="325"/>
    </location>
</feature>
<evidence type="ECO:0000259" key="13">
    <source>
        <dbReference type="Pfam" id="PF04963"/>
    </source>
</evidence>
<dbReference type="GO" id="GO:0016987">
    <property type="term" value="F:sigma factor activity"/>
    <property type="evidence" value="ECO:0007669"/>
    <property type="project" value="UniProtKB-KW"/>
</dbReference>
<dbReference type="PANTHER" id="PTHR32248">
    <property type="entry name" value="RNA POLYMERASE SIGMA-54 FACTOR"/>
    <property type="match status" value="1"/>
</dbReference>
<dbReference type="PROSITE" id="PS00718">
    <property type="entry name" value="SIGMA54_2"/>
    <property type="match status" value="1"/>
</dbReference>
<reference evidence="14 15" key="1">
    <citation type="submission" date="2016-11" db="EMBL/GenBank/DDBJ databases">
        <authorList>
            <person name="Jaros S."/>
            <person name="Januszkiewicz K."/>
            <person name="Wedrychowicz H."/>
        </authorList>
    </citation>
    <scope>NUCLEOTIDE SEQUENCE [LARGE SCALE GENOMIC DNA]</scope>
    <source>
        <strain evidence="14 15">DSM 21637</strain>
    </source>
</reference>